<proteinExistence type="predicted"/>
<dbReference type="EMBL" id="MSIE01000081">
    <property type="protein sequence ID" value="OLF09922.1"/>
    <property type="molecule type" value="Genomic_DNA"/>
</dbReference>
<feature type="signal peptide" evidence="1">
    <location>
        <begin position="1"/>
        <end position="25"/>
    </location>
</feature>
<evidence type="ECO:0000256" key="1">
    <source>
        <dbReference type="SAM" id="SignalP"/>
    </source>
</evidence>
<dbReference type="STRING" id="1912961.BU204_32410"/>
<dbReference type="OrthoDB" id="3707614at2"/>
<dbReference type="RefSeq" id="WP_075129612.1">
    <property type="nucleotide sequence ID" value="NZ_MSIE01000081.1"/>
</dbReference>
<evidence type="ECO:0000313" key="2">
    <source>
        <dbReference type="EMBL" id="OLF09922.1"/>
    </source>
</evidence>
<name>A0A1Q8C6E5_9PSEU</name>
<organism evidence="2 3">
    <name type="scientific">Actinophytocola xanthii</name>
    <dbReference type="NCBI Taxonomy" id="1912961"/>
    <lineage>
        <taxon>Bacteria</taxon>
        <taxon>Bacillati</taxon>
        <taxon>Actinomycetota</taxon>
        <taxon>Actinomycetes</taxon>
        <taxon>Pseudonocardiales</taxon>
        <taxon>Pseudonocardiaceae</taxon>
    </lineage>
</organism>
<keyword evidence="1" id="KW-0732">Signal</keyword>
<protein>
    <submittedName>
        <fullName evidence="2">Uncharacterized protein</fullName>
    </submittedName>
</protein>
<dbReference type="AlphaFoldDB" id="A0A1Q8C6E5"/>
<keyword evidence="3" id="KW-1185">Reference proteome</keyword>
<sequence length="108" mass="11240">MSRTLWVALVVVATVVLGTTGQAQAARAAHTFDRGTTERIHTVAHAAGAGGLTALCASVAPGWVTAIGCPVFARVVMEFVPDRPPAGRCLQVFARWGLPPIGVRYVGC</sequence>
<accession>A0A1Q8C6E5</accession>
<comment type="caution">
    <text evidence="2">The sequence shown here is derived from an EMBL/GenBank/DDBJ whole genome shotgun (WGS) entry which is preliminary data.</text>
</comment>
<dbReference type="Proteomes" id="UP000185596">
    <property type="component" value="Unassembled WGS sequence"/>
</dbReference>
<evidence type="ECO:0000313" key="3">
    <source>
        <dbReference type="Proteomes" id="UP000185596"/>
    </source>
</evidence>
<gene>
    <name evidence="2" type="ORF">BU204_32410</name>
</gene>
<feature type="chain" id="PRO_5039564812" evidence="1">
    <location>
        <begin position="26"/>
        <end position="108"/>
    </location>
</feature>
<reference evidence="2 3" key="1">
    <citation type="submission" date="2016-12" db="EMBL/GenBank/DDBJ databases">
        <title>The draft genome sequence of Actinophytocola sp. 11-183.</title>
        <authorList>
            <person name="Wang W."/>
            <person name="Yuan L."/>
        </authorList>
    </citation>
    <scope>NUCLEOTIDE SEQUENCE [LARGE SCALE GENOMIC DNA]</scope>
    <source>
        <strain evidence="2 3">11-183</strain>
    </source>
</reference>